<comment type="caution">
    <text evidence="2">The sequence shown here is derived from an EMBL/GenBank/DDBJ whole genome shotgun (WGS) entry which is preliminary data.</text>
</comment>
<dbReference type="EMBL" id="JAOB01000030">
    <property type="protein sequence ID" value="EUA56371.1"/>
    <property type="molecule type" value="Genomic_DNA"/>
</dbReference>
<accession>X8CKL4</accession>
<name>X8CKL4_MYCXE</name>
<reference evidence="2" key="1">
    <citation type="submission" date="2014-01" db="EMBL/GenBank/DDBJ databases">
        <authorList>
            <person name="Brown-Elliot B."/>
            <person name="Wallace R."/>
            <person name="Lenaerts A."/>
            <person name="Ordway D."/>
            <person name="DeGroote M.A."/>
            <person name="Parker T."/>
            <person name="Sizemore C."/>
            <person name="Tallon L.J."/>
            <person name="Sadzewicz L.K."/>
            <person name="Sengamalay N."/>
            <person name="Fraser C.M."/>
            <person name="Hine E."/>
            <person name="Shefchek K.A."/>
            <person name="Das S.P."/>
            <person name="Tettelin H."/>
        </authorList>
    </citation>
    <scope>NUCLEOTIDE SEQUENCE [LARGE SCALE GENOMIC DNA]</scope>
    <source>
        <strain evidence="2">4042</strain>
    </source>
</reference>
<organism evidence="2">
    <name type="scientific">Mycobacterium xenopi 4042</name>
    <dbReference type="NCBI Taxonomy" id="1299334"/>
    <lineage>
        <taxon>Bacteria</taxon>
        <taxon>Bacillati</taxon>
        <taxon>Actinomycetota</taxon>
        <taxon>Actinomycetes</taxon>
        <taxon>Mycobacteriales</taxon>
        <taxon>Mycobacteriaceae</taxon>
        <taxon>Mycobacterium</taxon>
    </lineage>
</organism>
<dbReference type="AlphaFoldDB" id="X8CKL4"/>
<feature type="compositionally biased region" description="Low complexity" evidence="1">
    <location>
        <begin position="39"/>
        <end position="53"/>
    </location>
</feature>
<feature type="compositionally biased region" description="Basic and acidic residues" evidence="1">
    <location>
        <begin position="15"/>
        <end position="31"/>
    </location>
</feature>
<protein>
    <submittedName>
        <fullName evidence="2">Uncharacterized protein</fullName>
    </submittedName>
</protein>
<evidence type="ECO:0000256" key="1">
    <source>
        <dbReference type="SAM" id="MobiDB-lite"/>
    </source>
</evidence>
<proteinExistence type="predicted"/>
<evidence type="ECO:0000313" key="2">
    <source>
        <dbReference type="EMBL" id="EUA56371.1"/>
    </source>
</evidence>
<sequence length="69" mass="7456">MGRPQQERPPGYELDGQRRGEGQPPRPRDAAKNIVKPDASSPAARPTRPAATRPESHAGPPRAARADPR</sequence>
<feature type="region of interest" description="Disordered" evidence="1">
    <location>
        <begin position="1"/>
        <end position="69"/>
    </location>
</feature>
<gene>
    <name evidence="2" type="ORF">I553_2703</name>
</gene>